<evidence type="ECO:0000313" key="2">
    <source>
        <dbReference type="Proteomes" id="UP000339690"/>
    </source>
</evidence>
<proteinExistence type="predicted"/>
<reference evidence="1 2" key="1">
    <citation type="submission" date="2019-11" db="EMBL/GenBank/DDBJ databases">
        <title>Gracilibacillus salitolerans sp. nov., a moderate halophile isolated from a saline soil in northwest China.</title>
        <authorList>
            <person name="Gan L."/>
        </authorList>
    </citation>
    <scope>NUCLEOTIDE SEQUENCE [LARGE SCALE GENOMIC DNA]</scope>
    <source>
        <strain evidence="1 2">SCU50</strain>
    </source>
</reference>
<evidence type="ECO:0000313" key="1">
    <source>
        <dbReference type="EMBL" id="QGH33512.1"/>
    </source>
</evidence>
<dbReference type="AlphaFoldDB" id="A0A5Q2THI4"/>
<sequence length="272" mass="32406">MSYKITNRQQAALDELKAFHYHECSSLDWRRQAQEPFSKHEAGPNEKNWIQNEEKFKASFFSNIVGINQLLLAYYQFKQNRGKRIDQIIYQKWEEKYPFIKSILEGEQDSWRECVKQYASFHQNCDVAMAYSLHAHDSKTVECDVYLHELQNIIPSKIEKTTERGRIRYHNMPKTKRFELYQYHVYSCLNKIVNDLFAVLPCETVFINGVIGSAEKHQPILSAVIERNHHQQKRCPKRTIEKHRQMVIFKKRSGFHPLKRVYAPQDLYFTEG</sequence>
<dbReference type="Proteomes" id="UP000339690">
    <property type="component" value="Chromosome"/>
</dbReference>
<dbReference type="RefSeq" id="WP_153790536.1">
    <property type="nucleotide sequence ID" value="NZ_CP045915.1"/>
</dbReference>
<keyword evidence="2" id="KW-1185">Reference proteome</keyword>
<protein>
    <submittedName>
        <fullName evidence="1">Uncharacterized protein</fullName>
    </submittedName>
</protein>
<name>A0A5Q2THI4_9BACI</name>
<organism evidence="1 2">
    <name type="scientific">Gracilibacillus salitolerans</name>
    <dbReference type="NCBI Taxonomy" id="2663022"/>
    <lineage>
        <taxon>Bacteria</taxon>
        <taxon>Bacillati</taxon>
        <taxon>Bacillota</taxon>
        <taxon>Bacilli</taxon>
        <taxon>Bacillales</taxon>
        <taxon>Bacillaceae</taxon>
        <taxon>Gracilibacillus</taxon>
    </lineage>
</organism>
<gene>
    <name evidence="1" type="ORF">GI584_05540</name>
</gene>
<dbReference type="KEGG" id="grc:GI584_05540"/>
<accession>A0A5Q2THI4</accession>
<dbReference type="EMBL" id="CP045915">
    <property type="protein sequence ID" value="QGH33512.1"/>
    <property type="molecule type" value="Genomic_DNA"/>
</dbReference>